<dbReference type="InterPro" id="IPR001764">
    <property type="entry name" value="Glyco_hydro_3_N"/>
</dbReference>
<feature type="chain" id="PRO_5041907420" description="beta-glucosidase" evidence="13">
    <location>
        <begin position="21"/>
        <end position="834"/>
    </location>
</feature>
<dbReference type="PROSITE" id="PS00775">
    <property type="entry name" value="GLYCOSYL_HYDROL_F3"/>
    <property type="match status" value="1"/>
</dbReference>
<keyword evidence="7" id="KW-0325">Glycoprotein</keyword>
<dbReference type="InterPro" id="IPR036881">
    <property type="entry name" value="Glyco_hydro_3_C_sf"/>
</dbReference>
<feature type="signal peptide" evidence="13">
    <location>
        <begin position="1"/>
        <end position="20"/>
    </location>
</feature>
<evidence type="ECO:0000256" key="2">
    <source>
        <dbReference type="ARBA" id="ARBA00004987"/>
    </source>
</evidence>
<comment type="similarity">
    <text evidence="3 11">Belongs to the glycosyl hydrolase 3 family.</text>
</comment>
<organism evidence="15 16">
    <name type="scientific">Emydomyces testavorans</name>
    <dbReference type="NCBI Taxonomy" id="2070801"/>
    <lineage>
        <taxon>Eukaryota</taxon>
        <taxon>Fungi</taxon>
        <taxon>Dikarya</taxon>
        <taxon>Ascomycota</taxon>
        <taxon>Pezizomycotina</taxon>
        <taxon>Eurotiomycetes</taxon>
        <taxon>Eurotiomycetidae</taxon>
        <taxon>Onygenales</taxon>
        <taxon>Nannizziopsiaceae</taxon>
        <taxon>Emydomyces</taxon>
    </lineage>
</organism>
<gene>
    <name evidence="15" type="ORF">PRK78_000729</name>
</gene>
<evidence type="ECO:0000256" key="1">
    <source>
        <dbReference type="ARBA" id="ARBA00000448"/>
    </source>
</evidence>
<evidence type="ECO:0000256" key="4">
    <source>
        <dbReference type="ARBA" id="ARBA00012744"/>
    </source>
</evidence>
<evidence type="ECO:0000313" key="16">
    <source>
        <dbReference type="Proteomes" id="UP001219355"/>
    </source>
</evidence>
<dbReference type="EMBL" id="CP120627">
    <property type="protein sequence ID" value="WEW55300.1"/>
    <property type="molecule type" value="Genomic_DNA"/>
</dbReference>
<feature type="domain" description="Fibronectin type III-like" evidence="14">
    <location>
        <begin position="753"/>
        <end position="821"/>
    </location>
</feature>
<accession>A0AAF0IER0</accession>
<dbReference type="InterPro" id="IPR050288">
    <property type="entry name" value="Cellulose_deg_GH3"/>
</dbReference>
<dbReference type="Gene3D" id="2.60.40.10">
    <property type="entry name" value="Immunoglobulins"/>
    <property type="match status" value="1"/>
</dbReference>
<protein>
    <recommendedName>
        <fullName evidence="4 11">beta-glucosidase</fullName>
        <ecNumber evidence="4 11">3.2.1.21</ecNumber>
    </recommendedName>
</protein>
<keyword evidence="5 13" id="KW-0732">Signal</keyword>
<reference evidence="15" key="1">
    <citation type="submission" date="2023-03" db="EMBL/GenBank/DDBJ databases">
        <title>Emydomyces testavorans Genome Sequence.</title>
        <authorList>
            <person name="Hoyer L."/>
        </authorList>
    </citation>
    <scope>NUCLEOTIDE SEQUENCE</scope>
    <source>
        <strain evidence="15">16-2883</strain>
    </source>
</reference>
<dbReference type="FunFam" id="3.20.20.300:FF:000002">
    <property type="entry name" value="Probable beta-glucosidase"/>
    <property type="match status" value="1"/>
</dbReference>
<dbReference type="Gene3D" id="3.20.20.300">
    <property type="entry name" value="Glycoside hydrolase, family 3, N-terminal domain"/>
    <property type="match status" value="1"/>
</dbReference>
<evidence type="ECO:0000256" key="6">
    <source>
        <dbReference type="ARBA" id="ARBA00022801"/>
    </source>
</evidence>
<dbReference type="SMART" id="SM01217">
    <property type="entry name" value="Fn3_like"/>
    <property type="match status" value="1"/>
</dbReference>
<dbReference type="EC" id="3.2.1.21" evidence="4 11"/>
<keyword evidence="10 11" id="KW-0624">Polysaccharide degradation</keyword>
<feature type="compositionally biased region" description="Basic and acidic residues" evidence="12">
    <location>
        <begin position="695"/>
        <end position="707"/>
    </location>
</feature>
<dbReference type="PANTHER" id="PTHR42715">
    <property type="entry name" value="BETA-GLUCOSIDASE"/>
    <property type="match status" value="1"/>
</dbReference>
<sequence length="834" mass="90570">MWLGWLPTAVILAAAAAAKAEWAYSPPYYPSPWASGQGEWRQAYHRAREFVSLLTLPEKVNLTTGVGWTEEACVGQVGAIPRLGFRSLCMQDGPLGVRFADFVSAFPAAINVGATWSKELAYWRGRAMGEEQRDKGVDVQLGPAIGPLGRSPDGGRNWEGFGPDPVLQGHLVAQTIKGIQDVGVIACAKHFIANEQERFRQAPEAQGPFADAVRAGVGSVMCSYNQINNSYGCSNSYTQNKLLKGELGFQGFIMSDWQAHHSGVGDAFAGLDMSMPGDTFFLTGRSYWGPNLTIAVANGTIPQWRLDDMAIRIMAAFYKVGRDRSQVPINFNSWTHDEFGYLHAGVQEGYGRVNQKVNVRRRHAVIARKVASASTVLLKNKGGLPLTGREKFTAVIGEDAGPNLWGPNGCPDRNCDNGTLAMGWGSGTADFPYLVTPGQAIENEIVAKGVGNVMSVFDNYATSQIKPVVSQATVSLVFVNADSGEGYISVDGNQGDRKNLTLWKNGDDLIKTVASLCNNTIVVMHTVGPVLVDQWYEHPNITAILWAGLPGQESGNALADVIYGRVNPGAKSPFTWAKRTEDYGISILKEPNAGTKAPQVDFKEGIFIDYRGFDKRNTKPIYEFGFGLSYTTFTFSDLKVQALQAAPYVPTTGRTAPAPILSNSTGQLQFPPGFHRVRLYIYPWLNSTDLKEASMDPHYGRPTKEYVPEGADDGNPQPLLPAGGGPGGNPGLYEELYKVSVTITNTGRVVGDEVPQLYVSLGGPNDAKVVLRGFDRITLGPGQSTVWRTSLTRRDVSNWDPVVQNWVVTDYPKTIYVGNSSRNLALSAPLVPSL</sequence>
<dbReference type="InterPro" id="IPR036962">
    <property type="entry name" value="Glyco_hydro_3_N_sf"/>
</dbReference>
<evidence type="ECO:0000256" key="13">
    <source>
        <dbReference type="SAM" id="SignalP"/>
    </source>
</evidence>
<dbReference type="InterPro" id="IPR017853">
    <property type="entry name" value="GH"/>
</dbReference>
<dbReference type="FunFam" id="2.60.40.10:FF:001391">
    <property type="entry name" value="Beta-glucosidase"/>
    <property type="match status" value="1"/>
</dbReference>
<keyword evidence="16" id="KW-1185">Reference proteome</keyword>
<keyword evidence="9 11" id="KW-0326">Glycosidase</keyword>
<comment type="catalytic activity">
    <reaction evidence="1 11">
        <text>Hydrolysis of terminal, non-reducing beta-D-glucosyl residues with release of beta-D-glucose.</text>
        <dbReference type="EC" id="3.2.1.21"/>
    </reaction>
</comment>
<evidence type="ECO:0000256" key="11">
    <source>
        <dbReference type="RuleBase" id="RU361161"/>
    </source>
</evidence>
<evidence type="ECO:0000313" key="15">
    <source>
        <dbReference type="EMBL" id="WEW55300.1"/>
    </source>
</evidence>
<dbReference type="Pfam" id="PF00933">
    <property type="entry name" value="Glyco_hydro_3"/>
    <property type="match status" value="1"/>
</dbReference>
<evidence type="ECO:0000256" key="3">
    <source>
        <dbReference type="ARBA" id="ARBA00005336"/>
    </source>
</evidence>
<feature type="region of interest" description="Disordered" evidence="12">
    <location>
        <begin position="695"/>
        <end position="727"/>
    </location>
</feature>
<evidence type="ECO:0000256" key="10">
    <source>
        <dbReference type="ARBA" id="ARBA00023326"/>
    </source>
</evidence>
<evidence type="ECO:0000256" key="8">
    <source>
        <dbReference type="ARBA" id="ARBA00023277"/>
    </source>
</evidence>
<dbReference type="Pfam" id="PF14310">
    <property type="entry name" value="Fn3-like"/>
    <property type="match status" value="1"/>
</dbReference>
<dbReference type="InterPro" id="IPR002772">
    <property type="entry name" value="Glyco_hydro_3_C"/>
</dbReference>
<name>A0AAF0IER0_9EURO</name>
<dbReference type="Pfam" id="PF01915">
    <property type="entry name" value="Glyco_hydro_3_C"/>
    <property type="match status" value="1"/>
</dbReference>
<keyword evidence="8 11" id="KW-0119">Carbohydrate metabolism</keyword>
<dbReference type="FunFam" id="3.40.50.1700:FF:000003">
    <property type="entry name" value="Probable beta-glucosidase"/>
    <property type="match status" value="1"/>
</dbReference>
<dbReference type="InterPro" id="IPR013783">
    <property type="entry name" value="Ig-like_fold"/>
</dbReference>
<dbReference type="PANTHER" id="PTHR42715:SF29">
    <property type="entry name" value="BETA-GLUCOSIDASE A-RELATED"/>
    <property type="match status" value="1"/>
</dbReference>
<dbReference type="SUPFAM" id="SSF52279">
    <property type="entry name" value="Beta-D-glucan exohydrolase, C-terminal domain"/>
    <property type="match status" value="1"/>
</dbReference>
<dbReference type="GO" id="GO:0009251">
    <property type="term" value="P:glucan catabolic process"/>
    <property type="evidence" value="ECO:0007669"/>
    <property type="project" value="TreeGrafter"/>
</dbReference>
<dbReference type="SUPFAM" id="SSF51445">
    <property type="entry name" value="(Trans)glycosidases"/>
    <property type="match status" value="1"/>
</dbReference>
<dbReference type="PRINTS" id="PR00133">
    <property type="entry name" value="GLHYDRLASE3"/>
</dbReference>
<proteinExistence type="inferred from homology"/>
<evidence type="ECO:0000256" key="7">
    <source>
        <dbReference type="ARBA" id="ARBA00023180"/>
    </source>
</evidence>
<dbReference type="InterPro" id="IPR026891">
    <property type="entry name" value="Fn3-like"/>
</dbReference>
<dbReference type="AlphaFoldDB" id="A0AAF0IER0"/>
<keyword evidence="6 11" id="KW-0378">Hydrolase</keyword>
<evidence type="ECO:0000256" key="5">
    <source>
        <dbReference type="ARBA" id="ARBA00022729"/>
    </source>
</evidence>
<evidence type="ECO:0000259" key="14">
    <source>
        <dbReference type="SMART" id="SM01217"/>
    </source>
</evidence>
<comment type="pathway">
    <text evidence="2 11">Glycan metabolism; cellulose degradation.</text>
</comment>
<evidence type="ECO:0000256" key="9">
    <source>
        <dbReference type="ARBA" id="ARBA00023295"/>
    </source>
</evidence>
<dbReference type="Proteomes" id="UP001219355">
    <property type="component" value="Chromosome 1"/>
</dbReference>
<dbReference type="Gene3D" id="3.40.50.1700">
    <property type="entry name" value="Glycoside hydrolase family 3 C-terminal domain"/>
    <property type="match status" value="1"/>
</dbReference>
<dbReference type="GO" id="GO:0008422">
    <property type="term" value="F:beta-glucosidase activity"/>
    <property type="evidence" value="ECO:0007669"/>
    <property type="project" value="UniProtKB-EC"/>
</dbReference>
<dbReference type="InterPro" id="IPR019800">
    <property type="entry name" value="Glyco_hydro_3_AS"/>
</dbReference>
<evidence type="ECO:0000256" key="12">
    <source>
        <dbReference type="SAM" id="MobiDB-lite"/>
    </source>
</evidence>